<protein>
    <submittedName>
        <fullName evidence="1">DUF1273 family protein</fullName>
    </submittedName>
</protein>
<reference evidence="1" key="1">
    <citation type="submission" date="2020-10" db="EMBL/GenBank/DDBJ databases">
        <authorList>
            <person name="Gilroy R."/>
        </authorList>
    </citation>
    <scope>NUCLEOTIDE SEQUENCE</scope>
    <source>
        <strain evidence="1">14508</strain>
    </source>
</reference>
<evidence type="ECO:0000313" key="1">
    <source>
        <dbReference type="EMBL" id="HIT17572.1"/>
    </source>
</evidence>
<sequence>MQDKIVAFAGHRYDWHCIGVEEKLLQTIEELINKGYTIFYDGNYGAFDEKCANAVIKLKHKYPHIKLIRILTYYHHEKEKYELPSCYDGSILPDIETLHYKQKITKRNEWIVDNCDILVCHIEETYKSGAYHTIRYAKKHNKSIIYI</sequence>
<dbReference type="SUPFAM" id="SSF102405">
    <property type="entry name" value="MCP/YpsA-like"/>
    <property type="match status" value="1"/>
</dbReference>
<gene>
    <name evidence="1" type="ORF">IAD04_04280</name>
</gene>
<evidence type="ECO:0000313" key="2">
    <source>
        <dbReference type="Proteomes" id="UP000886893"/>
    </source>
</evidence>
<proteinExistence type="predicted"/>
<organism evidence="1 2">
    <name type="scientific">Candidatus Caccosoma faecigallinarum</name>
    <dbReference type="NCBI Taxonomy" id="2840720"/>
    <lineage>
        <taxon>Bacteria</taxon>
        <taxon>Bacillati</taxon>
        <taxon>Bacillota</taxon>
        <taxon>Bacillota incertae sedis</taxon>
        <taxon>Candidatus Caccosoma</taxon>
    </lineage>
</organism>
<accession>A0A9D1G908</accession>
<dbReference type="EMBL" id="DVKI01000132">
    <property type="protein sequence ID" value="HIT17572.1"/>
    <property type="molecule type" value="Genomic_DNA"/>
</dbReference>
<dbReference type="Proteomes" id="UP000886893">
    <property type="component" value="Unassembled WGS sequence"/>
</dbReference>
<reference evidence="1" key="2">
    <citation type="journal article" date="2021" name="PeerJ">
        <title>Extensive microbial diversity within the chicken gut microbiome revealed by metagenomics and culture.</title>
        <authorList>
            <person name="Gilroy R."/>
            <person name="Ravi A."/>
            <person name="Getino M."/>
            <person name="Pursley I."/>
            <person name="Horton D.L."/>
            <person name="Alikhan N.F."/>
            <person name="Baker D."/>
            <person name="Gharbi K."/>
            <person name="Hall N."/>
            <person name="Watson M."/>
            <person name="Adriaenssens E.M."/>
            <person name="Foster-Nyarko E."/>
            <person name="Jarju S."/>
            <person name="Secka A."/>
            <person name="Antonio M."/>
            <person name="Oren A."/>
            <person name="Chaudhuri R.R."/>
            <person name="La Ragione R."/>
            <person name="Hildebrand F."/>
            <person name="Pallen M.J."/>
        </authorList>
    </citation>
    <scope>NUCLEOTIDE SEQUENCE</scope>
    <source>
        <strain evidence="1">14508</strain>
    </source>
</reference>
<comment type="caution">
    <text evidence="1">The sequence shown here is derived from an EMBL/GenBank/DDBJ whole genome shotgun (WGS) entry which is preliminary data.</text>
</comment>
<dbReference type="AlphaFoldDB" id="A0A9D1G908"/>
<dbReference type="Gene3D" id="3.40.50.450">
    <property type="match status" value="1"/>
</dbReference>
<name>A0A9D1G908_9FIRM</name>